<keyword evidence="3" id="KW-1185">Reference proteome</keyword>
<proteinExistence type="predicted"/>
<evidence type="ECO:0000256" key="1">
    <source>
        <dbReference type="SAM" id="MobiDB-lite"/>
    </source>
</evidence>
<feature type="compositionally biased region" description="Basic and acidic residues" evidence="1">
    <location>
        <begin position="576"/>
        <end position="611"/>
    </location>
</feature>
<accession>A0AA39QZK4</accession>
<feature type="compositionally biased region" description="Low complexity" evidence="1">
    <location>
        <begin position="654"/>
        <end position="671"/>
    </location>
</feature>
<feature type="compositionally biased region" description="Low complexity" evidence="1">
    <location>
        <begin position="88"/>
        <end position="103"/>
    </location>
</feature>
<feature type="compositionally biased region" description="Polar residues" evidence="1">
    <location>
        <begin position="273"/>
        <end position="305"/>
    </location>
</feature>
<dbReference type="AlphaFoldDB" id="A0AA39QZK4"/>
<feature type="region of interest" description="Disordered" evidence="1">
    <location>
        <begin position="497"/>
        <end position="705"/>
    </location>
</feature>
<feature type="region of interest" description="Disordered" evidence="1">
    <location>
        <begin position="244"/>
        <end position="306"/>
    </location>
</feature>
<gene>
    <name evidence="2" type="ORF">JMJ35_005310</name>
</gene>
<feature type="compositionally biased region" description="Polar residues" evidence="1">
    <location>
        <begin position="161"/>
        <end position="172"/>
    </location>
</feature>
<feature type="region of interest" description="Disordered" evidence="1">
    <location>
        <begin position="1"/>
        <end position="127"/>
    </location>
</feature>
<organism evidence="2 3">
    <name type="scientific">Cladonia borealis</name>
    <dbReference type="NCBI Taxonomy" id="184061"/>
    <lineage>
        <taxon>Eukaryota</taxon>
        <taxon>Fungi</taxon>
        <taxon>Dikarya</taxon>
        <taxon>Ascomycota</taxon>
        <taxon>Pezizomycotina</taxon>
        <taxon>Lecanoromycetes</taxon>
        <taxon>OSLEUM clade</taxon>
        <taxon>Lecanoromycetidae</taxon>
        <taxon>Lecanorales</taxon>
        <taxon>Lecanorineae</taxon>
        <taxon>Cladoniaceae</taxon>
        <taxon>Cladonia</taxon>
    </lineage>
</organism>
<protein>
    <submittedName>
        <fullName evidence="2">Uncharacterized protein</fullName>
    </submittedName>
</protein>
<reference evidence="2" key="1">
    <citation type="submission" date="2023-03" db="EMBL/GenBank/DDBJ databases">
        <title>Complete genome of Cladonia borealis.</title>
        <authorList>
            <person name="Park H."/>
        </authorList>
    </citation>
    <scope>NUCLEOTIDE SEQUENCE</scope>
    <source>
        <strain evidence="2">ANT050790</strain>
    </source>
</reference>
<dbReference type="Proteomes" id="UP001166286">
    <property type="component" value="Unassembled WGS sequence"/>
</dbReference>
<sequence>MGKRKIIEDSDDEDGADTPPPPQFPLKTPQHSTYIEPENEMMTVPDHLDPSAGPSTASTEILNREIRNARKALVELTPDDGVPTKKLPSSSQRQSPNSPSMPRSKIRRTKTAVEKPRTKKPLKTYGSQGRDIFEFHVASDGELDLTTPKKPGFEESKQKRSQNTYGRTGALSSSATKVLGLSVYSMEKSVLSGSSIPPLALQSTSSEHLQGLDGTTVLKPVSSPGPFGLESLYSDEKMPIATVESQGQAGDVYFPGEGANDSKKRSRDEMEITNGQHTGLTEPSSSASLFSPNKTTTVARKSLSFSPPRVDCVIEDQIMPLHSNTHTLTETCDHAGPLPREVQNDELLDELSLSVPTARVTRKCQTKTQKNPEFSHRRGDELDSDDDTIGLPKDNYQPRPSKSRSGHGKGELLIPADYSKRPEAITKKKRKFSRRKTTAFHELIPKEELEEEEDEVVNQVGFEAPKSKALKLVTNQEELHLEDKDKAKVDRELIERGLESIGKSTESTKQRGRPKKVAMIEPLEHEAPEGEDQIPPVGPTTECSMPENEAGPRLAKQPTESKKQRGRPKKGAAETSKGKSSEANDESNERDIESEKPDHATSVKKIQKEGRNAGGPTAISEELIRDSDDDLDAADEGGSVTSRVLQETQGNVIPSKPSEKAASSPSPSNPKSAPPETPHKQDSFPKGPDKHSPISSGKVSYRVGLSKRQRIAPLLRIVRKS</sequence>
<feature type="region of interest" description="Disordered" evidence="1">
    <location>
        <begin position="357"/>
        <end position="420"/>
    </location>
</feature>
<evidence type="ECO:0000313" key="2">
    <source>
        <dbReference type="EMBL" id="KAK0512182.1"/>
    </source>
</evidence>
<evidence type="ECO:0000313" key="3">
    <source>
        <dbReference type="Proteomes" id="UP001166286"/>
    </source>
</evidence>
<name>A0AA39QZK4_9LECA</name>
<feature type="compositionally biased region" description="Polar residues" evidence="1">
    <location>
        <begin position="639"/>
        <end position="652"/>
    </location>
</feature>
<feature type="compositionally biased region" description="Basic and acidic residues" evidence="1">
    <location>
        <begin position="677"/>
        <end position="692"/>
    </location>
</feature>
<comment type="caution">
    <text evidence="2">The sequence shown here is derived from an EMBL/GenBank/DDBJ whole genome shotgun (WGS) entry which is preliminary data.</text>
</comment>
<feature type="region of interest" description="Disordered" evidence="1">
    <location>
        <begin position="140"/>
        <end position="172"/>
    </location>
</feature>
<dbReference type="EMBL" id="JAFEKC020000011">
    <property type="protein sequence ID" value="KAK0512182.1"/>
    <property type="molecule type" value="Genomic_DNA"/>
</dbReference>
<feature type="compositionally biased region" description="Basic and acidic residues" evidence="1">
    <location>
        <begin position="260"/>
        <end position="270"/>
    </location>
</feature>